<name>A0A0A9B8A9_ARUDO</name>
<reference evidence="1" key="2">
    <citation type="journal article" date="2015" name="Data Brief">
        <title>Shoot transcriptome of the giant reed, Arundo donax.</title>
        <authorList>
            <person name="Barrero R.A."/>
            <person name="Guerrero F.D."/>
            <person name="Moolhuijzen P."/>
            <person name="Goolsby J.A."/>
            <person name="Tidwell J."/>
            <person name="Bellgard S.E."/>
            <person name="Bellgard M.I."/>
        </authorList>
    </citation>
    <scope>NUCLEOTIDE SEQUENCE</scope>
    <source>
        <tissue evidence="1">Shoot tissue taken approximately 20 cm above the soil surface</tissue>
    </source>
</reference>
<sequence>MMFCIIGDSYCNLAAVNLGASKFSIENVKCLITKP</sequence>
<evidence type="ECO:0000313" key="1">
    <source>
        <dbReference type="EMBL" id="JAD59556.1"/>
    </source>
</evidence>
<organism evidence="1">
    <name type="scientific">Arundo donax</name>
    <name type="common">Giant reed</name>
    <name type="synonym">Donax arundinaceus</name>
    <dbReference type="NCBI Taxonomy" id="35708"/>
    <lineage>
        <taxon>Eukaryota</taxon>
        <taxon>Viridiplantae</taxon>
        <taxon>Streptophyta</taxon>
        <taxon>Embryophyta</taxon>
        <taxon>Tracheophyta</taxon>
        <taxon>Spermatophyta</taxon>
        <taxon>Magnoliopsida</taxon>
        <taxon>Liliopsida</taxon>
        <taxon>Poales</taxon>
        <taxon>Poaceae</taxon>
        <taxon>PACMAD clade</taxon>
        <taxon>Arundinoideae</taxon>
        <taxon>Arundineae</taxon>
        <taxon>Arundo</taxon>
    </lineage>
</organism>
<dbReference type="AlphaFoldDB" id="A0A0A9B8A9"/>
<reference evidence="1" key="1">
    <citation type="submission" date="2014-09" db="EMBL/GenBank/DDBJ databases">
        <authorList>
            <person name="Magalhaes I.L.F."/>
            <person name="Oliveira U."/>
            <person name="Santos F.R."/>
            <person name="Vidigal T.H.D.A."/>
            <person name="Brescovit A.D."/>
            <person name="Santos A.J."/>
        </authorList>
    </citation>
    <scope>NUCLEOTIDE SEQUENCE</scope>
    <source>
        <tissue evidence="1">Shoot tissue taken approximately 20 cm above the soil surface</tissue>
    </source>
</reference>
<protein>
    <submittedName>
        <fullName evidence="1">Uncharacterized protein</fullName>
    </submittedName>
</protein>
<proteinExistence type="predicted"/>
<accession>A0A0A9B8A9</accession>
<dbReference type="EMBL" id="GBRH01238339">
    <property type="protein sequence ID" value="JAD59556.1"/>
    <property type="molecule type" value="Transcribed_RNA"/>
</dbReference>